<keyword evidence="3" id="KW-0472">Membrane</keyword>
<evidence type="ECO:0008006" key="6">
    <source>
        <dbReference type="Google" id="ProtNLM"/>
    </source>
</evidence>
<accession>A0A9Q8Z2G5</accession>
<evidence type="ECO:0000256" key="2">
    <source>
        <dbReference type="ARBA" id="ARBA00035112"/>
    </source>
</evidence>
<comment type="similarity">
    <text evidence="2">Belongs to the ustYa family.</text>
</comment>
<reference evidence="4" key="1">
    <citation type="submission" date="2021-12" db="EMBL/GenBank/DDBJ databases">
        <title>Curvularia clavata genome.</title>
        <authorList>
            <person name="Cao Y."/>
        </authorList>
    </citation>
    <scope>NUCLEOTIDE SEQUENCE</scope>
    <source>
        <strain evidence="4">Yc1106</strain>
    </source>
</reference>
<dbReference type="AlphaFoldDB" id="A0A9Q8Z2G5"/>
<sequence length="280" mass="31775">MLDSKTNLLSRLLSPKLASQQMEETKLMSDSEEVLPTLSTRKRGLRVDVMLNLLSLFMFFIGVLMVVSTLNYKQSDKACAAQLSIWSPLLDAVEYEEKDWESIFTRKYSQWTGQPTAELEDRWERLVNVPTVIIPEERVPSLNRSIEQGFVKGGKPGQEGYIAGVEVFHHLHCLNVLRQALWVHEYPEGLVPTLFKYNSPEVARKHADHCISTLHQALTCNADLTPYLLYDSTGKGAGIAREDFQATHKCKKFEPLMNWIQTNGVAVPKESLTGKKDHED</sequence>
<dbReference type="OrthoDB" id="3687641at2759"/>
<evidence type="ECO:0000313" key="5">
    <source>
        <dbReference type="Proteomes" id="UP001056012"/>
    </source>
</evidence>
<keyword evidence="5" id="KW-1185">Reference proteome</keyword>
<dbReference type="VEuPathDB" id="FungiDB:yc1106_01975"/>
<dbReference type="PANTHER" id="PTHR33365">
    <property type="entry name" value="YALI0B05434P"/>
    <property type="match status" value="1"/>
</dbReference>
<feature type="transmembrane region" description="Helical" evidence="3">
    <location>
        <begin position="49"/>
        <end position="70"/>
    </location>
</feature>
<gene>
    <name evidence="4" type="ORF">yc1106_01975</name>
</gene>
<dbReference type="EMBL" id="CP089275">
    <property type="protein sequence ID" value="USP74701.1"/>
    <property type="molecule type" value="Genomic_DNA"/>
</dbReference>
<dbReference type="Proteomes" id="UP001056012">
    <property type="component" value="Chromosome 2"/>
</dbReference>
<evidence type="ECO:0000256" key="1">
    <source>
        <dbReference type="ARBA" id="ARBA00004685"/>
    </source>
</evidence>
<evidence type="ECO:0000313" key="4">
    <source>
        <dbReference type="EMBL" id="USP74701.1"/>
    </source>
</evidence>
<keyword evidence="3" id="KW-0812">Transmembrane</keyword>
<protein>
    <recommendedName>
        <fullName evidence="6">Cyclochlorotine biosynthesis protein O</fullName>
    </recommendedName>
</protein>
<organism evidence="4 5">
    <name type="scientific">Curvularia clavata</name>
    <dbReference type="NCBI Taxonomy" id="95742"/>
    <lineage>
        <taxon>Eukaryota</taxon>
        <taxon>Fungi</taxon>
        <taxon>Dikarya</taxon>
        <taxon>Ascomycota</taxon>
        <taxon>Pezizomycotina</taxon>
        <taxon>Dothideomycetes</taxon>
        <taxon>Pleosporomycetidae</taxon>
        <taxon>Pleosporales</taxon>
        <taxon>Pleosporineae</taxon>
        <taxon>Pleosporaceae</taxon>
        <taxon>Curvularia</taxon>
    </lineage>
</organism>
<comment type="pathway">
    <text evidence="1">Mycotoxin biosynthesis.</text>
</comment>
<proteinExistence type="inferred from homology"/>
<dbReference type="InterPro" id="IPR021765">
    <property type="entry name" value="UstYa-like"/>
</dbReference>
<evidence type="ECO:0000256" key="3">
    <source>
        <dbReference type="SAM" id="Phobius"/>
    </source>
</evidence>
<dbReference type="GO" id="GO:0043386">
    <property type="term" value="P:mycotoxin biosynthetic process"/>
    <property type="evidence" value="ECO:0007669"/>
    <property type="project" value="InterPro"/>
</dbReference>
<dbReference type="Pfam" id="PF11807">
    <property type="entry name" value="UstYa"/>
    <property type="match status" value="1"/>
</dbReference>
<name>A0A9Q8Z2G5_CURCL</name>
<dbReference type="PANTHER" id="PTHR33365:SF4">
    <property type="entry name" value="CYCLOCHLOROTINE BIOSYNTHESIS PROTEIN O"/>
    <property type="match status" value="1"/>
</dbReference>
<keyword evidence="3" id="KW-1133">Transmembrane helix</keyword>